<dbReference type="GO" id="GO:0004519">
    <property type="term" value="F:endonuclease activity"/>
    <property type="evidence" value="ECO:0007669"/>
    <property type="project" value="UniProtKB-KW"/>
</dbReference>
<reference evidence="2 3" key="1">
    <citation type="submission" date="2020-08" db="EMBL/GenBank/DDBJ databases">
        <title>Genomic Encyclopedia of Archaeal and Bacterial Type Strains, Phase II (KMG-II): from individual species to whole genera.</title>
        <authorList>
            <person name="Goeker M."/>
        </authorList>
    </citation>
    <scope>NUCLEOTIDE SEQUENCE [LARGE SCALE GENOMIC DNA]</scope>
    <source>
        <strain evidence="2 3">DSM 43850</strain>
    </source>
</reference>
<keyword evidence="2" id="KW-0255">Endonuclease</keyword>
<organism evidence="2 3">
    <name type="scientific">Kutzneria viridogrisea</name>
    <dbReference type="NCBI Taxonomy" id="47990"/>
    <lineage>
        <taxon>Bacteria</taxon>
        <taxon>Bacillati</taxon>
        <taxon>Actinomycetota</taxon>
        <taxon>Actinomycetes</taxon>
        <taxon>Pseudonocardiales</taxon>
        <taxon>Pseudonocardiaceae</taxon>
        <taxon>Kutzneria</taxon>
    </lineage>
</organism>
<dbReference type="RefSeq" id="WP_318296776.1">
    <property type="nucleotide sequence ID" value="NZ_BAAABQ010000089.1"/>
</dbReference>
<dbReference type="InterPro" id="IPR008538">
    <property type="entry name" value="Uma2"/>
</dbReference>
<comment type="caution">
    <text evidence="2">The sequence shown here is derived from an EMBL/GenBank/DDBJ whole genome shotgun (WGS) entry which is preliminary data.</text>
</comment>
<dbReference type="EMBL" id="JACJID010000005">
    <property type="protein sequence ID" value="MBA8929627.1"/>
    <property type="molecule type" value="Genomic_DNA"/>
</dbReference>
<dbReference type="Pfam" id="PF05685">
    <property type="entry name" value="Uma2"/>
    <property type="match status" value="1"/>
</dbReference>
<dbReference type="InterPro" id="IPR012296">
    <property type="entry name" value="Nuclease_put_TT1808"/>
</dbReference>
<keyword evidence="2" id="KW-0540">Nuclease</keyword>
<proteinExistence type="predicted"/>
<feature type="domain" description="Putative restriction endonuclease" evidence="1">
    <location>
        <begin position="23"/>
        <end position="67"/>
    </location>
</feature>
<keyword evidence="2" id="KW-0378">Hydrolase</keyword>
<evidence type="ECO:0000259" key="1">
    <source>
        <dbReference type="Pfam" id="PF05685"/>
    </source>
</evidence>
<gene>
    <name evidence="2" type="ORF">BC739_006845</name>
</gene>
<dbReference type="Proteomes" id="UP000517916">
    <property type="component" value="Unassembled WGS sequence"/>
</dbReference>
<protein>
    <submittedName>
        <fullName evidence="2">Uma2 family endonuclease</fullName>
    </submittedName>
</protein>
<evidence type="ECO:0000313" key="3">
    <source>
        <dbReference type="Proteomes" id="UP000517916"/>
    </source>
</evidence>
<dbReference type="Gene3D" id="3.90.1570.10">
    <property type="entry name" value="tt1808, chain A"/>
    <property type="match status" value="1"/>
</dbReference>
<dbReference type="CDD" id="cd06260">
    <property type="entry name" value="DUF820-like"/>
    <property type="match status" value="1"/>
</dbReference>
<accession>A0ABR6BRU9</accession>
<sequence length="90" mass="10165">MIPPPNPLGELLTISDYTRLGETATDYRTKREEYAEAGIPHYWIVDIEEPASLTACQLTKEFGYQDSQEITGEFTATTPFPVTVRLDQLL</sequence>
<evidence type="ECO:0000313" key="2">
    <source>
        <dbReference type="EMBL" id="MBA8929627.1"/>
    </source>
</evidence>
<keyword evidence="3" id="KW-1185">Reference proteome</keyword>
<name>A0ABR6BRU9_9PSEU</name>